<proteinExistence type="predicted"/>
<gene>
    <name evidence="1" type="ORF">ACJEBM_30525</name>
</gene>
<name>A0ACC7N7W4_9PSED</name>
<organism evidence="1 2">
    <name type="scientific">Pseudomonas neuropathica</name>
    <dbReference type="NCBI Taxonomy" id="2730425"/>
    <lineage>
        <taxon>Bacteria</taxon>
        <taxon>Pseudomonadati</taxon>
        <taxon>Pseudomonadota</taxon>
        <taxon>Gammaproteobacteria</taxon>
        <taxon>Pseudomonadales</taxon>
        <taxon>Pseudomonadaceae</taxon>
        <taxon>Pseudomonas</taxon>
    </lineage>
</organism>
<reference evidence="1" key="1">
    <citation type="submission" date="2024-11" db="EMBL/GenBank/DDBJ databases">
        <authorList>
            <person name="Lucas J.A."/>
        </authorList>
    </citation>
    <scope>NUCLEOTIDE SEQUENCE</scope>
    <source>
        <strain evidence="1">Z 8.8</strain>
    </source>
</reference>
<dbReference type="Proteomes" id="UP001622950">
    <property type="component" value="Unassembled WGS sequence"/>
</dbReference>
<accession>A0ACC7N7W4</accession>
<evidence type="ECO:0000313" key="2">
    <source>
        <dbReference type="Proteomes" id="UP001622950"/>
    </source>
</evidence>
<sequence>MFKQLDIGPIVITPDTEQDYSIDGFGGGYGPPPVPGWTASVHGEIIRRTDKLLFEGSQAAKNEYEASANSTIQKSVAELSAIAAEAAIKDSTPSGKLALQITAIKALIAHKARDYQAQLAIAQSYDGADPTTGFRMRPGNWPPIEYYIFAQDWIKSYKAALSARLLNSEAKILNDRLTDIVAELMAVEEAERARLIAEAEAQRLAAEAAEQARLVAEAEAQRLAAEAAEQARLTAEAEAQRLAAEAAEQARIAAEAEAQRLAAEQARQLEEAIRSANTFHASGPLSSTGPVVLTSAGNIAAIETALTLQAAIRSAIAALTSFVASTAAGLFVGVSALIYSPKLANGELPGRYALSIPLADLAPDQGQDLSAIAAAGGSVVLPVRISSKSTAEDLSEVFVALTDGVSVPANVRVVTATFNSEQNVYSVQTTDTPPRTLTWTPIVNPGNSSTTSPAELPAPPVYTGASVTPVEGRIDTFPAVAEAGFDDFITVFPADSGLPPIYVVFRDPREDAGVATGTGQNVSGVWLETSSQGEGVPIPTHIADQLRGREFRNFRSFREQLWKTVANDPELTKQFRSNNIFEMKSGRAPFVKKGDRVGGQVKFELHHVTYLSKEGKVFDVDNIRIVTPKLHGQIHNEKKSI</sequence>
<evidence type="ECO:0000313" key="1">
    <source>
        <dbReference type="EMBL" id="MFK9084995.1"/>
    </source>
</evidence>
<dbReference type="EMBL" id="JBJHQE010000119">
    <property type="protein sequence ID" value="MFK9084995.1"/>
    <property type="molecule type" value="Genomic_DNA"/>
</dbReference>
<keyword evidence="2" id="KW-1185">Reference proteome</keyword>
<protein>
    <submittedName>
        <fullName evidence="1">S-type pyocin domain-containing protein</fullName>
    </submittedName>
</protein>
<comment type="caution">
    <text evidence="1">The sequence shown here is derived from an EMBL/GenBank/DDBJ whole genome shotgun (WGS) entry which is preliminary data.</text>
</comment>